<dbReference type="Proteomes" id="UP001292094">
    <property type="component" value="Unassembled WGS sequence"/>
</dbReference>
<dbReference type="PRINTS" id="PR01217">
    <property type="entry name" value="PRICHEXTENSN"/>
</dbReference>
<feature type="region of interest" description="Disordered" evidence="1">
    <location>
        <begin position="510"/>
        <end position="543"/>
    </location>
</feature>
<feature type="signal peptide" evidence="2">
    <location>
        <begin position="1"/>
        <end position="22"/>
    </location>
</feature>
<evidence type="ECO:0000313" key="3">
    <source>
        <dbReference type="EMBL" id="KAK4328543.1"/>
    </source>
</evidence>
<proteinExistence type="predicted"/>
<feature type="compositionally biased region" description="Low complexity" evidence="1">
    <location>
        <begin position="530"/>
        <end position="543"/>
    </location>
</feature>
<feature type="compositionally biased region" description="Low complexity" evidence="1">
    <location>
        <begin position="59"/>
        <end position="73"/>
    </location>
</feature>
<dbReference type="AlphaFoldDB" id="A0AAE1QMY7"/>
<feature type="region of interest" description="Disordered" evidence="1">
    <location>
        <begin position="575"/>
        <end position="610"/>
    </location>
</feature>
<feature type="compositionally biased region" description="Low complexity" evidence="1">
    <location>
        <begin position="575"/>
        <end position="589"/>
    </location>
</feature>
<feature type="compositionally biased region" description="Low complexity" evidence="1">
    <location>
        <begin position="510"/>
        <end position="522"/>
    </location>
</feature>
<comment type="caution">
    <text evidence="3">The sequence shown here is derived from an EMBL/GenBank/DDBJ whole genome shotgun (WGS) entry which is preliminary data.</text>
</comment>
<keyword evidence="4" id="KW-1185">Reference proteome</keyword>
<evidence type="ECO:0000256" key="2">
    <source>
        <dbReference type="SAM" id="SignalP"/>
    </source>
</evidence>
<accession>A0AAE1QMY7</accession>
<keyword evidence="2" id="KW-0732">Signal</keyword>
<feature type="region of interest" description="Disordered" evidence="1">
    <location>
        <begin position="644"/>
        <end position="733"/>
    </location>
</feature>
<feature type="region of interest" description="Disordered" evidence="1">
    <location>
        <begin position="50"/>
        <end position="76"/>
    </location>
</feature>
<evidence type="ECO:0000256" key="1">
    <source>
        <dbReference type="SAM" id="MobiDB-lite"/>
    </source>
</evidence>
<protein>
    <submittedName>
        <fullName evidence="3">Uncharacterized protein</fullName>
    </submittedName>
</protein>
<evidence type="ECO:0000313" key="4">
    <source>
        <dbReference type="Proteomes" id="UP001292094"/>
    </source>
</evidence>
<dbReference type="EMBL" id="JAWZYT010000072">
    <property type="protein sequence ID" value="KAK4328543.1"/>
    <property type="molecule type" value="Genomic_DNA"/>
</dbReference>
<feature type="chain" id="PRO_5041920326" evidence="2">
    <location>
        <begin position="23"/>
        <end position="733"/>
    </location>
</feature>
<sequence length="733" mass="81503">MVVTHFALRLVSLTLIFTTVLPKPSTTSTHTTTKLYPSQTGKYFEHSLLRSAPLPPPQQQQQQQHSSTSQQSSVNLEKGLECDREDILPSGTDNHHQINKDNSTITKPICNNIDSWKISAATNIKRSASLTRENKTNTGKILRWKIEKSEKKTGDGDLVGTSVTDETYLMSLLMEIVMGDLKHCSLLLAFHSVYTHSVLLHSLLHALPNPKQVVVLDNPSDLAGVLWEGERCRGYLYFLNHQQQPNSFLTFAGQHNQDQWDYQGRHVIVGATKEQLQTLSLASKPAKTPHLIGLVKGWRDGEWVIYSNTLFSSTNTSLSHIATWRHHTFTAKITTANTFTANTNAANTFTVNTSTANNTASLFPDKLSDLGGAELKVVTFEFEPSVLYYRDSNGSLLFPFGIDIEVVRALSQALNCSLVFMEPPKDTTLTSHHNTLNSFTTPHHSTLNSFTTPHHSSLLHHTTPLFTPSPHHTTLHSITTPHHSTLNSFTTPHHSSFHHHTTPLLTPSPHHTTLNSFTTPHHSSFHHHTTPLFTPSPHHTTLNSFTTPHHTTLHSITTPHHSSLHHHTTPLLTPSPHHTTLHSITTPHHTTPHHTTLHSITTPHHSSLHHHTTPLFTPSPHHTTLHSITTPHHSSFHHHITPLLTPSPHHTTPLLTPSPHHTTPLLTPSPHHTTPLLTPSPHHTTPLLTPSPHHTTPLLTPSPHHTTPLLTPSPHHTTTLLTPSPHHTTPLHS</sequence>
<organism evidence="3 4">
    <name type="scientific">Petrolisthes manimaculis</name>
    <dbReference type="NCBI Taxonomy" id="1843537"/>
    <lineage>
        <taxon>Eukaryota</taxon>
        <taxon>Metazoa</taxon>
        <taxon>Ecdysozoa</taxon>
        <taxon>Arthropoda</taxon>
        <taxon>Crustacea</taxon>
        <taxon>Multicrustacea</taxon>
        <taxon>Malacostraca</taxon>
        <taxon>Eumalacostraca</taxon>
        <taxon>Eucarida</taxon>
        <taxon>Decapoda</taxon>
        <taxon>Pleocyemata</taxon>
        <taxon>Anomura</taxon>
        <taxon>Galatheoidea</taxon>
        <taxon>Porcellanidae</taxon>
        <taxon>Petrolisthes</taxon>
    </lineage>
</organism>
<reference evidence="3" key="1">
    <citation type="submission" date="2023-11" db="EMBL/GenBank/DDBJ databases">
        <title>Genome assemblies of two species of porcelain crab, Petrolisthes cinctipes and Petrolisthes manimaculis (Anomura: Porcellanidae).</title>
        <authorList>
            <person name="Angst P."/>
        </authorList>
    </citation>
    <scope>NUCLEOTIDE SEQUENCE</scope>
    <source>
        <strain evidence="3">PB745_02</strain>
        <tissue evidence="3">Gill</tissue>
    </source>
</reference>
<name>A0AAE1QMY7_9EUCA</name>
<gene>
    <name evidence="3" type="ORF">Pmani_001020</name>
</gene>